<dbReference type="EMBL" id="CAJNOK010037846">
    <property type="protein sequence ID" value="CAF1533820.1"/>
    <property type="molecule type" value="Genomic_DNA"/>
</dbReference>
<organism evidence="1 3">
    <name type="scientific">Didymodactylos carnosus</name>
    <dbReference type="NCBI Taxonomy" id="1234261"/>
    <lineage>
        <taxon>Eukaryota</taxon>
        <taxon>Metazoa</taxon>
        <taxon>Spiralia</taxon>
        <taxon>Gnathifera</taxon>
        <taxon>Rotifera</taxon>
        <taxon>Eurotatoria</taxon>
        <taxon>Bdelloidea</taxon>
        <taxon>Philodinida</taxon>
        <taxon>Philodinidae</taxon>
        <taxon>Didymodactylos</taxon>
    </lineage>
</organism>
<sequence length="120" mass="13199">MLKIHGRAKAGDRDADEQLTVCKLLNEAINSGKAPKSIYLDEKQEQFAKSLDLLSLKPVVYVGNVSESDIGAPENNVYYKELLDFAKSQKSGCIPVSAKIESEIVQMPINEAVEFLQDLG</sequence>
<evidence type="ECO:0000313" key="2">
    <source>
        <dbReference type="EMBL" id="CAF4321141.1"/>
    </source>
</evidence>
<dbReference type="Gene3D" id="3.40.50.300">
    <property type="entry name" value="P-loop containing nucleotide triphosphate hydrolases"/>
    <property type="match status" value="1"/>
</dbReference>
<feature type="non-terminal residue" evidence="1">
    <location>
        <position position="120"/>
    </location>
</feature>
<dbReference type="Proteomes" id="UP000677228">
    <property type="component" value="Unassembled WGS sequence"/>
</dbReference>
<gene>
    <name evidence="1" type="ORF">OVA965_LOCUS38397</name>
    <name evidence="2" type="ORF">TMI583_LOCUS39582</name>
</gene>
<accession>A0A8S2FQ41</accession>
<dbReference type="SUPFAM" id="SSF52540">
    <property type="entry name" value="P-loop containing nucleoside triphosphate hydrolases"/>
    <property type="match status" value="1"/>
</dbReference>
<comment type="caution">
    <text evidence="1">The sequence shown here is derived from an EMBL/GenBank/DDBJ whole genome shotgun (WGS) entry which is preliminary data.</text>
</comment>
<dbReference type="Proteomes" id="UP000682733">
    <property type="component" value="Unassembled WGS sequence"/>
</dbReference>
<dbReference type="InterPro" id="IPR027417">
    <property type="entry name" value="P-loop_NTPase"/>
</dbReference>
<evidence type="ECO:0000313" key="3">
    <source>
        <dbReference type="Proteomes" id="UP000677228"/>
    </source>
</evidence>
<name>A0A8S2FQ41_9BILA</name>
<proteinExistence type="predicted"/>
<protein>
    <submittedName>
        <fullName evidence="1">Uncharacterized protein</fullName>
    </submittedName>
</protein>
<dbReference type="AlphaFoldDB" id="A0A8S2FQ41"/>
<reference evidence="1" key="1">
    <citation type="submission" date="2021-02" db="EMBL/GenBank/DDBJ databases">
        <authorList>
            <person name="Nowell W R."/>
        </authorList>
    </citation>
    <scope>NUCLEOTIDE SEQUENCE</scope>
</reference>
<dbReference type="EMBL" id="CAJOBA010060113">
    <property type="protein sequence ID" value="CAF4321141.1"/>
    <property type="molecule type" value="Genomic_DNA"/>
</dbReference>
<evidence type="ECO:0000313" key="1">
    <source>
        <dbReference type="EMBL" id="CAF1533820.1"/>
    </source>
</evidence>